<protein>
    <recommendedName>
        <fullName evidence="3">DUF2735 domain-containing protein</fullName>
    </recommendedName>
</protein>
<keyword evidence="2" id="KW-1185">Reference proteome</keyword>
<dbReference type="Proteomes" id="UP000199048">
    <property type="component" value="Unassembled WGS sequence"/>
</dbReference>
<evidence type="ECO:0000313" key="1">
    <source>
        <dbReference type="EMBL" id="SFM19426.1"/>
    </source>
</evidence>
<evidence type="ECO:0000313" key="2">
    <source>
        <dbReference type="Proteomes" id="UP000199048"/>
    </source>
</evidence>
<organism evidence="1 2">
    <name type="scientific">Methylobacterium pseudosasicola</name>
    <dbReference type="NCBI Taxonomy" id="582667"/>
    <lineage>
        <taxon>Bacteria</taxon>
        <taxon>Pseudomonadati</taxon>
        <taxon>Pseudomonadota</taxon>
        <taxon>Alphaproteobacteria</taxon>
        <taxon>Hyphomicrobiales</taxon>
        <taxon>Methylobacteriaceae</taxon>
        <taxon>Methylobacterium</taxon>
    </lineage>
</organism>
<dbReference type="Pfam" id="PF10931">
    <property type="entry name" value="DUF2735"/>
    <property type="match status" value="1"/>
</dbReference>
<dbReference type="EMBL" id="FOTK01000022">
    <property type="protein sequence ID" value="SFM19426.1"/>
    <property type="molecule type" value="Genomic_DNA"/>
</dbReference>
<dbReference type="AlphaFoldDB" id="A0A1I4NVK5"/>
<name>A0A1I4NVK5_9HYPH</name>
<dbReference type="RefSeq" id="WP_244537232.1">
    <property type="nucleotide sequence ID" value="NZ_FOTK01000022.1"/>
</dbReference>
<reference evidence="2" key="1">
    <citation type="submission" date="2016-10" db="EMBL/GenBank/DDBJ databases">
        <authorList>
            <person name="Varghese N."/>
            <person name="Submissions S."/>
        </authorList>
    </citation>
    <scope>NUCLEOTIDE SEQUENCE [LARGE SCALE GENOMIC DNA]</scope>
    <source>
        <strain evidence="2">BL36</strain>
    </source>
</reference>
<accession>A0A1I4NVK5</accession>
<gene>
    <name evidence="1" type="ORF">SAMN05192568_102237</name>
</gene>
<dbReference type="InterPro" id="IPR021232">
    <property type="entry name" value="DUF2735"/>
</dbReference>
<proteinExistence type="predicted"/>
<sequence length="60" mass="6728">MMAGTDGRETAKIYELSAFRRTRLTPRAIETIKPAPVPSIGGGAWYHEAAIRDDDRPRRT</sequence>
<evidence type="ECO:0008006" key="3">
    <source>
        <dbReference type="Google" id="ProtNLM"/>
    </source>
</evidence>